<sequence>MAIGIKDVARLAGVSPATVSRVLSGGIVSEKLQQRVCAVIEEIGYRPNLSARRLRAQKNDTIGLIIADIRNPFFTAFARKIDDEAQKNAQRVILCNTDENPEQELACLRLMEEENVAGVILAPTLSTLKNPQILPSRRPIMFIDRPPIQKIHDAVIIDNEEASAKLVNHLYGKGYKNILCLYGASSATGFEREKGYGKAVKKLGLPSFSIPVKHAIGEVERALQPLLSGIISPDALIVTNGVLALKVASLLLKEKIQVPDHLALACFDDEPWMQLIFNGITTIAQPIKQIAELAHKGLTRRMRETKNPINHVVLKGKLIIRGSTQNIKDKHPRPYDLKIL</sequence>
<dbReference type="Gene3D" id="3.40.50.2300">
    <property type="match status" value="2"/>
</dbReference>
<keyword evidence="3" id="KW-0804">Transcription</keyword>
<dbReference type="PROSITE" id="PS50932">
    <property type="entry name" value="HTH_LACI_2"/>
    <property type="match status" value="1"/>
</dbReference>
<evidence type="ECO:0000256" key="1">
    <source>
        <dbReference type="ARBA" id="ARBA00023015"/>
    </source>
</evidence>
<dbReference type="GO" id="GO:0000976">
    <property type="term" value="F:transcription cis-regulatory region binding"/>
    <property type="evidence" value="ECO:0007669"/>
    <property type="project" value="TreeGrafter"/>
</dbReference>
<dbReference type="PANTHER" id="PTHR30146">
    <property type="entry name" value="LACI-RELATED TRANSCRIPTIONAL REPRESSOR"/>
    <property type="match status" value="1"/>
</dbReference>
<dbReference type="Gene3D" id="1.10.260.40">
    <property type="entry name" value="lambda repressor-like DNA-binding domains"/>
    <property type="match status" value="1"/>
</dbReference>
<dbReference type="PRINTS" id="PR00036">
    <property type="entry name" value="HTHLACI"/>
</dbReference>
<comment type="caution">
    <text evidence="5">The sequence shown here is derived from an EMBL/GenBank/DDBJ whole genome shotgun (WGS) entry which is preliminary data.</text>
</comment>
<proteinExistence type="predicted"/>
<dbReference type="CDD" id="cd01392">
    <property type="entry name" value="HTH_LacI"/>
    <property type="match status" value="1"/>
</dbReference>
<dbReference type="Proteomes" id="UP000008952">
    <property type="component" value="Unassembled WGS sequence"/>
</dbReference>
<dbReference type="Pfam" id="PF00356">
    <property type="entry name" value="LacI"/>
    <property type="match status" value="1"/>
</dbReference>
<keyword evidence="2" id="KW-0238">DNA-binding</keyword>
<dbReference type="SUPFAM" id="SSF53822">
    <property type="entry name" value="Periplasmic binding protein-like I"/>
    <property type="match status" value="1"/>
</dbReference>
<dbReference type="PANTHER" id="PTHR30146:SF145">
    <property type="entry name" value="RIBOSE OPERON REPRESSOR"/>
    <property type="match status" value="1"/>
</dbReference>
<dbReference type="RefSeq" id="WP_008040476.1">
    <property type="nucleotide sequence ID" value="NZ_JH725147.1"/>
</dbReference>
<dbReference type="PATRIC" id="fig|1094558.3.peg.1948"/>
<feature type="domain" description="HTH lacI-type" evidence="4">
    <location>
        <begin position="3"/>
        <end position="56"/>
    </location>
</feature>
<evidence type="ECO:0000256" key="2">
    <source>
        <dbReference type="ARBA" id="ARBA00023125"/>
    </source>
</evidence>
<gene>
    <name evidence="5" type="ORF">ME5_01814</name>
</gene>
<evidence type="ECO:0000259" key="4">
    <source>
        <dbReference type="PROSITE" id="PS50932"/>
    </source>
</evidence>
<name>J0ZLH5_9HYPH</name>
<dbReference type="eggNOG" id="COG1609">
    <property type="taxonomic scope" value="Bacteria"/>
</dbReference>
<dbReference type="STRING" id="1094558.ME5_01814"/>
<dbReference type="GO" id="GO:0003700">
    <property type="term" value="F:DNA-binding transcription factor activity"/>
    <property type="evidence" value="ECO:0007669"/>
    <property type="project" value="TreeGrafter"/>
</dbReference>
<keyword evidence="6" id="KW-1185">Reference proteome</keyword>
<accession>J0ZLH5</accession>
<dbReference type="AlphaFoldDB" id="J0ZLH5"/>
<dbReference type="EMBL" id="AIMB01000008">
    <property type="protein sequence ID" value="EJF89263.1"/>
    <property type="molecule type" value="Genomic_DNA"/>
</dbReference>
<dbReference type="InterPro" id="IPR010982">
    <property type="entry name" value="Lambda_DNA-bd_dom_sf"/>
</dbReference>
<dbReference type="SMART" id="SM00354">
    <property type="entry name" value="HTH_LACI"/>
    <property type="match status" value="1"/>
</dbReference>
<dbReference type="InterPro" id="IPR046335">
    <property type="entry name" value="LacI/GalR-like_sensor"/>
</dbReference>
<dbReference type="InterPro" id="IPR028082">
    <property type="entry name" value="Peripla_BP_I"/>
</dbReference>
<dbReference type="OrthoDB" id="9772505at2"/>
<dbReference type="PROSITE" id="PS00356">
    <property type="entry name" value="HTH_LACI_1"/>
    <property type="match status" value="1"/>
</dbReference>
<keyword evidence="1" id="KW-0805">Transcription regulation</keyword>
<reference evidence="5 6" key="1">
    <citation type="submission" date="2012-03" db="EMBL/GenBank/DDBJ databases">
        <title>The Genome Sequence of Bartonella tamiae Th239.</title>
        <authorList>
            <consortium name="The Broad Institute Genome Sequencing Platform"/>
            <consortium name="The Broad Institute Genome Sequencing Center for Infectious Disease"/>
            <person name="Feldgarden M."/>
            <person name="Kirby J."/>
            <person name="Kosoy M."/>
            <person name="Birtles R."/>
            <person name="Probert W.S."/>
            <person name="Chiaraviglio L."/>
            <person name="Young S.K."/>
            <person name="Zeng Q."/>
            <person name="Gargeya S."/>
            <person name="Fitzgerald M."/>
            <person name="Haas B."/>
            <person name="Abouelleil A."/>
            <person name="Alvarado L."/>
            <person name="Arachchi H.M."/>
            <person name="Berlin A."/>
            <person name="Chapman S.B."/>
            <person name="Gearin G."/>
            <person name="Goldberg J."/>
            <person name="Griggs A."/>
            <person name="Gujja S."/>
            <person name="Hansen M."/>
            <person name="Heiman D."/>
            <person name="Howarth C."/>
            <person name="Larimer J."/>
            <person name="Lui A."/>
            <person name="MacDonald P.J.P."/>
            <person name="McCowen C."/>
            <person name="Montmayeur A."/>
            <person name="Murphy C."/>
            <person name="Neiman D."/>
            <person name="Pearson M."/>
            <person name="Priest M."/>
            <person name="Roberts A."/>
            <person name="Saif S."/>
            <person name="Shea T."/>
            <person name="Sisk P."/>
            <person name="Stolte C."/>
            <person name="Sykes S."/>
            <person name="Wortman J."/>
            <person name="Nusbaum C."/>
            <person name="Birren B."/>
        </authorList>
    </citation>
    <scope>NUCLEOTIDE SEQUENCE [LARGE SCALE GENOMIC DNA]</scope>
    <source>
        <strain evidence="5 6">Th239</strain>
    </source>
</reference>
<organism evidence="5 6">
    <name type="scientific">Bartonella tamiae Th239</name>
    <dbReference type="NCBI Taxonomy" id="1094558"/>
    <lineage>
        <taxon>Bacteria</taxon>
        <taxon>Pseudomonadati</taxon>
        <taxon>Pseudomonadota</taxon>
        <taxon>Alphaproteobacteria</taxon>
        <taxon>Hyphomicrobiales</taxon>
        <taxon>Bartonellaceae</taxon>
        <taxon>Bartonella</taxon>
    </lineage>
</organism>
<evidence type="ECO:0000256" key="3">
    <source>
        <dbReference type="ARBA" id="ARBA00023163"/>
    </source>
</evidence>
<protein>
    <recommendedName>
        <fullName evidence="4">HTH lacI-type domain-containing protein</fullName>
    </recommendedName>
</protein>
<dbReference type="Pfam" id="PF13377">
    <property type="entry name" value="Peripla_BP_3"/>
    <property type="match status" value="1"/>
</dbReference>
<dbReference type="SUPFAM" id="SSF47413">
    <property type="entry name" value="lambda repressor-like DNA-binding domains"/>
    <property type="match status" value="1"/>
</dbReference>
<evidence type="ECO:0000313" key="6">
    <source>
        <dbReference type="Proteomes" id="UP000008952"/>
    </source>
</evidence>
<dbReference type="InterPro" id="IPR000843">
    <property type="entry name" value="HTH_LacI"/>
</dbReference>
<evidence type="ECO:0000313" key="5">
    <source>
        <dbReference type="EMBL" id="EJF89263.1"/>
    </source>
</evidence>
<dbReference type="HOGENOM" id="CLU_037628_6_1_5"/>